<gene>
    <name evidence="2" type="ORF">ACG00X_00870</name>
</gene>
<dbReference type="RefSeq" id="WP_394485991.1">
    <property type="nucleotide sequence ID" value="NZ_JBIGIA010000001.1"/>
</dbReference>
<name>A0ABW7G0B2_9BURK</name>
<keyword evidence="3" id="KW-1185">Reference proteome</keyword>
<sequence length="140" mass="15442">MSHLVRRSILAAALTFTSHIASAEDLSGLWVLKVENAAHQPVTTLTLRFAKAAASSCLAGTWRRVILQSVATSDEKFFPAREPLSYALDGSKLTLGRNEICDDYVHLSGSLKKLPVRGKYYGFGLRRGKPMGYFSLDRQP</sequence>
<evidence type="ECO:0008006" key="4">
    <source>
        <dbReference type="Google" id="ProtNLM"/>
    </source>
</evidence>
<comment type="caution">
    <text evidence="2">The sequence shown here is derived from an EMBL/GenBank/DDBJ whole genome shotgun (WGS) entry which is preliminary data.</text>
</comment>
<reference evidence="2 3" key="1">
    <citation type="submission" date="2024-09" db="EMBL/GenBank/DDBJ databases">
        <title>Novel species of the genus Pelomonas and Roseateles isolated from streams.</title>
        <authorList>
            <person name="Lu H."/>
        </authorList>
    </citation>
    <scope>NUCLEOTIDE SEQUENCE [LARGE SCALE GENOMIC DNA]</scope>
    <source>
        <strain evidence="2 3">BYS96W</strain>
    </source>
</reference>
<protein>
    <recommendedName>
        <fullName evidence="4">DUF2147 domain-containing protein</fullName>
    </recommendedName>
</protein>
<proteinExistence type="predicted"/>
<evidence type="ECO:0000256" key="1">
    <source>
        <dbReference type="SAM" id="SignalP"/>
    </source>
</evidence>
<accession>A0ABW7G0B2</accession>
<evidence type="ECO:0000313" key="3">
    <source>
        <dbReference type="Proteomes" id="UP001606305"/>
    </source>
</evidence>
<dbReference type="Proteomes" id="UP001606305">
    <property type="component" value="Unassembled WGS sequence"/>
</dbReference>
<feature type="chain" id="PRO_5046992206" description="DUF2147 domain-containing protein" evidence="1">
    <location>
        <begin position="24"/>
        <end position="140"/>
    </location>
</feature>
<dbReference type="EMBL" id="JBIGIA010000001">
    <property type="protein sequence ID" value="MFG6455373.1"/>
    <property type="molecule type" value="Genomic_DNA"/>
</dbReference>
<keyword evidence="1" id="KW-0732">Signal</keyword>
<feature type="signal peptide" evidence="1">
    <location>
        <begin position="1"/>
        <end position="23"/>
    </location>
</feature>
<organism evidence="2 3">
    <name type="scientific">Pelomonas nitida</name>
    <dbReference type="NCBI Taxonomy" id="3299027"/>
    <lineage>
        <taxon>Bacteria</taxon>
        <taxon>Pseudomonadati</taxon>
        <taxon>Pseudomonadota</taxon>
        <taxon>Betaproteobacteria</taxon>
        <taxon>Burkholderiales</taxon>
        <taxon>Sphaerotilaceae</taxon>
        <taxon>Roseateles</taxon>
    </lineage>
</organism>
<evidence type="ECO:0000313" key="2">
    <source>
        <dbReference type="EMBL" id="MFG6455373.1"/>
    </source>
</evidence>